<accession>A0ABU9GIQ6</accession>
<proteinExistence type="predicted"/>
<evidence type="ECO:0000313" key="1">
    <source>
        <dbReference type="EMBL" id="MEL0618007.1"/>
    </source>
</evidence>
<organism evidence="1 2">
    <name type="scientific">Cobetia marina</name>
    <name type="common">Deleya marina</name>
    <dbReference type="NCBI Taxonomy" id="28258"/>
    <lineage>
        <taxon>Bacteria</taxon>
        <taxon>Pseudomonadati</taxon>
        <taxon>Pseudomonadota</taxon>
        <taxon>Gammaproteobacteria</taxon>
        <taxon>Oceanospirillales</taxon>
        <taxon>Halomonadaceae</taxon>
        <taxon>Cobetia</taxon>
    </lineage>
</organism>
<name>A0ABU9GIQ6_COBMA</name>
<dbReference type="Proteomes" id="UP001378242">
    <property type="component" value="Unassembled WGS sequence"/>
</dbReference>
<gene>
    <name evidence="1" type="ORF">V6243_14350</name>
</gene>
<sequence length="116" mass="13241">MNTEEFVKAYKMVVADAAIEDSISVFQKPPGRKPSEELLQISNYYNGLNRDERKIIDMIIARVSYEASFGALCVLDGVRSIEEEGDKGDINLVYSKDNRSFDLNKNKDLHDIFNFL</sequence>
<comment type="caution">
    <text evidence="1">The sequence shown here is derived from an EMBL/GenBank/DDBJ whole genome shotgun (WGS) entry which is preliminary data.</text>
</comment>
<dbReference type="RefSeq" id="WP_341542701.1">
    <property type="nucleotide sequence ID" value="NZ_JBAKAP010000018.1"/>
</dbReference>
<dbReference type="EMBL" id="JBAKAP010000018">
    <property type="protein sequence ID" value="MEL0618007.1"/>
    <property type="molecule type" value="Genomic_DNA"/>
</dbReference>
<protein>
    <submittedName>
        <fullName evidence="1">Uncharacterized protein</fullName>
    </submittedName>
</protein>
<evidence type="ECO:0000313" key="2">
    <source>
        <dbReference type="Proteomes" id="UP001378242"/>
    </source>
</evidence>
<reference evidence="1 2" key="1">
    <citation type="submission" date="2024-02" db="EMBL/GenBank/DDBJ databases">
        <title>Bacteria isolated from the canopy kelp, Nereocystis luetkeana.</title>
        <authorList>
            <person name="Pfister C.A."/>
            <person name="Younker I.T."/>
            <person name="Light S.H."/>
        </authorList>
    </citation>
    <scope>NUCLEOTIDE SEQUENCE [LARGE SCALE GENOMIC DNA]</scope>
    <source>
        <strain evidence="1 2">TI.5.07</strain>
    </source>
</reference>
<keyword evidence="2" id="KW-1185">Reference proteome</keyword>